<dbReference type="GeneID" id="78391469"/>
<gene>
    <name evidence="2" type="ORF">C5Q96_04250</name>
</gene>
<reference evidence="3" key="1">
    <citation type="submission" date="2018-02" db="EMBL/GenBank/DDBJ databases">
        <authorList>
            <person name="Holder M.E."/>
            <person name="Ajami N.J."/>
            <person name="Petrosino J.F."/>
        </authorList>
    </citation>
    <scope>NUCLEOTIDE SEQUENCE [LARGE SCALE GENOMIC DNA]</scope>
    <source>
        <strain evidence="3">CCUG 47132</strain>
    </source>
</reference>
<keyword evidence="3" id="KW-1185">Reference proteome</keyword>
<organism evidence="2 3">
    <name type="scientific">Mogibacterium diversum</name>
    <dbReference type="NCBI Taxonomy" id="114527"/>
    <lineage>
        <taxon>Bacteria</taxon>
        <taxon>Bacillati</taxon>
        <taxon>Bacillota</taxon>
        <taxon>Clostridia</taxon>
        <taxon>Peptostreptococcales</taxon>
        <taxon>Anaerovoracaceae</taxon>
        <taxon>Mogibacterium</taxon>
    </lineage>
</organism>
<dbReference type="InterPro" id="IPR025369">
    <property type="entry name" value="DUF4274"/>
</dbReference>
<evidence type="ECO:0000313" key="2">
    <source>
        <dbReference type="EMBL" id="AVM48095.1"/>
    </source>
</evidence>
<dbReference type="AlphaFoldDB" id="A0A2S0L486"/>
<sequence>MLTISDIMNDNFEWDEVIIDEDEFEELSTELIIDFLKKNTPKERHLLAISWNFDNSKKVIQWIVEQPDTDKGTILYLYWYMTPSFLKENCADRKECEENYSWALEDYDIISTIEKNYLSDFYNEHIYAFNPANDLYSDGYDWTKEYDESKAKVKIPDVMFKALEGETLEHPDWDEGIPTDLSEIMDKLYSALDE</sequence>
<dbReference type="OrthoDB" id="340433at2"/>
<evidence type="ECO:0000313" key="3">
    <source>
        <dbReference type="Proteomes" id="UP000237883"/>
    </source>
</evidence>
<name>A0A2S0L486_9FIRM</name>
<dbReference type="EMBL" id="CP027228">
    <property type="protein sequence ID" value="AVM48095.1"/>
    <property type="molecule type" value="Genomic_DNA"/>
</dbReference>
<protein>
    <submittedName>
        <fullName evidence="2">DUF4274 domain-containing protein</fullName>
    </submittedName>
</protein>
<proteinExistence type="predicted"/>
<dbReference type="KEGG" id="mdv:C5Q96_04250"/>
<dbReference type="Proteomes" id="UP000237883">
    <property type="component" value="Chromosome"/>
</dbReference>
<dbReference type="RefSeq" id="WP_106057171.1">
    <property type="nucleotide sequence ID" value="NZ_CP027228.1"/>
</dbReference>
<dbReference type="Pfam" id="PF14096">
    <property type="entry name" value="DUF4274"/>
    <property type="match status" value="1"/>
</dbReference>
<evidence type="ECO:0000259" key="1">
    <source>
        <dbReference type="Pfam" id="PF14096"/>
    </source>
</evidence>
<feature type="domain" description="DUF4274" evidence="1">
    <location>
        <begin position="39"/>
        <end position="118"/>
    </location>
</feature>
<accession>A0A2S0L486</accession>